<name>A0AAD8YCS1_9STRA</name>
<dbReference type="InterPro" id="IPR026906">
    <property type="entry name" value="LRR_5"/>
</dbReference>
<gene>
    <name evidence="1" type="ORF">QTG54_006282</name>
</gene>
<dbReference type="AlphaFoldDB" id="A0AAD8YCS1"/>
<dbReference type="InterPro" id="IPR053139">
    <property type="entry name" value="Surface_bspA-like"/>
</dbReference>
<dbReference type="Gene3D" id="3.80.10.10">
    <property type="entry name" value="Ribonuclease Inhibitor"/>
    <property type="match status" value="1"/>
</dbReference>
<keyword evidence="2" id="KW-1185">Reference proteome</keyword>
<dbReference type="SUPFAM" id="SSF52058">
    <property type="entry name" value="L domain-like"/>
    <property type="match status" value="1"/>
</dbReference>
<reference evidence="1" key="1">
    <citation type="submission" date="2023-06" db="EMBL/GenBank/DDBJ databases">
        <title>Survivors Of The Sea: Transcriptome response of Skeletonema marinoi to long-term dormancy.</title>
        <authorList>
            <person name="Pinder M.I.M."/>
            <person name="Kourtchenko O."/>
            <person name="Robertson E.K."/>
            <person name="Larsson T."/>
            <person name="Maumus F."/>
            <person name="Osuna-Cruz C.M."/>
            <person name="Vancaester E."/>
            <person name="Stenow R."/>
            <person name="Vandepoele K."/>
            <person name="Ploug H."/>
            <person name="Bruchert V."/>
            <person name="Godhe A."/>
            <person name="Topel M."/>
        </authorList>
    </citation>
    <scope>NUCLEOTIDE SEQUENCE</scope>
    <source>
        <strain evidence="1">R05AC</strain>
    </source>
</reference>
<dbReference type="Pfam" id="PF13306">
    <property type="entry name" value="LRR_5"/>
    <property type="match status" value="1"/>
</dbReference>
<accession>A0AAD8YCS1</accession>
<evidence type="ECO:0000313" key="1">
    <source>
        <dbReference type="EMBL" id="KAK1742685.1"/>
    </source>
</evidence>
<dbReference type="PANTHER" id="PTHR45661:SF3">
    <property type="entry name" value="IG-LIKE DOMAIN-CONTAINING PROTEIN"/>
    <property type="match status" value="1"/>
</dbReference>
<dbReference type="PANTHER" id="PTHR45661">
    <property type="entry name" value="SURFACE ANTIGEN"/>
    <property type="match status" value="1"/>
</dbReference>
<dbReference type="InterPro" id="IPR032675">
    <property type="entry name" value="LRR_dom_sf"/>
</dbReference>
<protein>
    <submittedName>
        <fullName evidence="1">Leucine-rich repeat domain-containing protein</fullName>
    </submittedName>
</protein>
<organism evidence="1 2">
    <name type="scientific">Skeletonema marinoi</name>
    <dbReference type="NCBI Taxonomy" id="267567"/>
    <lineage>
        <taxon>Eukaryota</taxon>
        <taxon>Sar</taxon>
        <taxon>Stramenopiles</taxon>
        <taxon>Ochrophyta</taxon>
        <taxon>Bacillariophyta</taxon>
        <taxon>Coscinodiscophyceae</taxon>
        <taxon>Thalassiosirophycidae</taxon>
        <taxon>Thalassiosirales</taxon>
        <taxon>Skeletonemataceae</taxon>
        <taxon>Skeletonema</taxon>
        <taxon>Skeletonema marinoi-dohrnii complex</taxon>
    </lineage>
</organism>
<dbReference type="Proteomes" id="UP001224775">
    <property type="component" value="Unassembled WGS sequence"/>
</dbReference>
<sequence>MAEAHEDDDIFVYMGGDQVVPLNVRRVKIDKSVKIITSQAFEHRRRLIYVEFHDGIEIIGKWAFHGCISLKSLVKLLGVKVIEIGAFNDCSGASEVEFGDKLESIGKCAFQDCTSLRTIKMPSVRSIGNWAFSSCVRLIDLDLPEALETVEEFAFHNCQRLGRISMPLKDGMIEDVVFTFCPKLATVYLVGGIHNTVASLHLERWRNEMKREINRINQVLPTTDSAENENTEAIQQWIRSVIRQIGHYKTQHKELLKDATTILELALWKAKMNEKEEDSLGEVKAKKIKLDMQSERSERRITSGANIVIKNVLPYLELK</sequence>
<evidence type="ECO:0000313" key="2">
    <source>
        <dbReference type="Proteomes" id="UP001224775"/>
    </source>
</evidence>
<proteinExistence type="predicted"/>
<dbReference type="EMBL" id="JATAAI010000010">
    <property type="protein sequence ID" value="KAK1742685.1"/>
    <property type="molecule type" value="Genomic_DNA"/>
</dbReference>
<comment type="caution">
    <text evidence="1">The sequence shown here is derived from an EMBL/GenBank/DDBJ whole genome shotgun (WGS) entry which is preliminary data.</text>
</comment>